<comment type="caution">
    <text evidence="3">The sequence shown here is derived from an EMBL/GenBank/DDBJ whole genome shotgun (WGS) entry which is preliminary data.</text>
</comment>
<evidence type="ECO:0000313" key="3">
    <source>
        <dbReference type="EMBL" id="EAQ77461.1"/>
    </source>
</evidence>
<accession>A4A1A9</accession>
<feature type="transmembrane region" description="Helical" evidence="2">
    <location>
        <begin position="28"/>
        <end position="49"/>
    </location>
</feature>
<keyword evidence="2" id="KW-1133">Transmembrane helix</keyword>
<proteinExistence type="predicted"/>
<feature type="region of interest" description="Disordered" evidence="1">
    <location>
        <begin position="1"/>
        <end position="20"/>
    </location>
</feature>
<evidence type="ECO:0000313" key="4">
    <source>
        <dbReference type="Proteomes" id="UP000004358"/>
    </source>
</evidence>
<dbReference type="AlphaFoldDB" id="A4A1A9"/>
<name>A4A1A9_9BACT</name>
<feature type="compositionally biased region" description="Polar residues" evidence="1">
    <location>
        <begin position="1"/>
        <end position="15"/>
    </location>
</feature>
<protein>
    <submittedName>
        <fullName evidence="3">Uncharacterized protein</fullName>
    </submittedName>
</protein>
<dbReference type="Proteomes" id="UP000004358">
    <property type="component" value="Unassembled WGS sequence"/>
</dbReference>
<sequence length="90" mass="9988">MTLSARQGNSLSNQPADDRPPMAVAYEWVGRIFAVCIEMIAPGLIGHWLDEKFGIRGLVVLGFALGITLAIYHLLQYAKADQKQRDKSDE</sequence>
<dbReference type="STRING" id="314230.DSM3645_20102"/>
<evidence type="ECO:0000256" key="2">
    <source>
        <dbReference type="SAM" id="Phobius"/>
    </source>
</evidence>
<gene>
    <name evidence="3" type="ORF">DSM3645_20102</name>
</gene>
<feature type="transmembrane region" description="Helical" evidence="2">
    <location>
        <begin position="55"/>
        <end position="75"/>
    </location>
</feature>
<keyword evidence="2" id="KW-0472">Membrane</keyword>
<organism evidence="3 4">
    <name type="scientific">Blastopirellula marina DSM 3645</name>
    <dbReference type="NCBI Taxonomy" id="314230"/>
    <lineage>
        <taxon>Bacteria</taxon>
        <taxon>Pseudomonadati</taxon>
        <taxon>Planctomycetota</taxon>
        <taxon>Planctomycetia</taxon>
        <taxon>Pirellulales</taxon>
        <taxon>Pirellulaceae</taxon>
        <taxon>Blastopirellula</taxon>
    </lineage>
</organism>
<dbReference type="HOGENOM" id="CLU_2434961_0_0_0"/>
<reference evidence="3 4" key="1">
    <citation type="submission" date="2006-02" db="EMBL/GenBank/DDBJ databases">
        <authorList>
            <person name="Amann R."/>
            <person name="Ferriera S."/>
            <person name="Johnson J."/>
            <person name="Kravitz S."/>
            <person name="Halpern A."/>
            <person name="Remington K."/>
            <person name="Beeson K."/>
            <person name="Tran B."/>
            <person name="Rogers Y.-H."/>
            <person name="Friedman R."/>
            <person name="Venter J.C."/>
        </authorList>
    </citation>
    <scope>NUCLEOTIDE SEQUENCE [LARGE SCALE GENOMIC DNA]</scope>
    <source>
        <strain evidence="3 4">DSM 3645</strain>
    </source>
</reference>
<dbReference type="EMBL" id="AANZ01000033">
    <property type="protein sequence ID" value="EAQ77461.1"/>
    <property type="molecule type" value="Genomic_DNA"/>
</dbReference>
<evidence type="ECO:0000256" key="1">
    <source>
        <dbReference type="SAM" id="MobiDB-lite"/>
    </source>
</evidence>
<keyword evidence="2" id="KW-0812">Transmembrane</keyword>